<gene>
    <name evidence="2" type="ORF">N7539_004611</name>
</gene>
<evidence type="ECO:0000313" key="3">
    <source>
        <dbReference type="Proteomes" id="UP001148312"/>
    </source>
</evidence>
<dbReference type="EMBL" id="JAPWDQ010000004">
    <property type="protein sequence ID" value="KAJ5489721.1"/>
    <property type="molecule type" value="Genomic_DNA"/>
</dbReference>
<dbReference type="RefSeq" id="XP_056791754.1">
    <property type="nucleotide sequence ID" value="XM_056934213.1"/>
</dbReference>
<accession>A0A9W9XEF2</accession>
<name>A0A9W9XEF2_9EURO</name>
<protein>
    <submittedName>
        <fullName evidence="2">Uncharacterized protein</fullName>
    </submittedName>
</protein>
<feature type="transmembrane region" description="Helical" evidence="1">
    <location>
        <begin position="65"/>
        <end position="84"/>
    </location>
</feature>
<keyword evidence="1" id="KW-0812">Transmembrane</keyword>
<sequence>MSSILGSIKDLITSVFEVIFSVFHGAFDLVSNFVAGLFQTIIGFFHMALSTVGNVFETAGDVGKFVASNVVVIALIAAGVFGYLQYQARQGRPVKVGDKKLN</sequence>
<keyword evidence="1" id="KW-1133">Transmembrane helix</keyword>
<comment type="caution">
    <text evidence="2">The sequence shown here is derived from an EMBL/GenBank/DDBJ whole genome shotgun (WGS) entry which is preliminary data.</text>
</comment>
<feature type="transmembrane region" description="Helical" evidence="1">
    <location>
        <begin position="12"/>
        <end position="45"/>
    </location>
</feature>
<keyword evidence="3" id="KW-1185">Reference proteome</keyword>
<dbReference type="GeneID" id="81624462"/>
<reference evidence="2" key="1">
    <citation type="submission" date="2022-12" db="EMBL/GenBank/DDBJ databases">
        <authorList>
            <person name="Petersen C."/>
        </authorList>
    </citation>
    <scope>NUCLEOTIDE SEQUENCE</scope>
    <source>
        <strain evidence="2">IBT 30728</strain>
    </source>
</reference>
<reference evidence="2" key="2">
    <citation type="journal article" date="2023" name="IMA Fungus">
        <title>Comparative genomic study of the Penicillium genus elucidates a diverse pangenome and 15 lateral gene transfer events.</title>
        <authorList>
            <person name="Petersen C."/>
            <person name="Sorensen T."/>
            <person name="Nielsen M.R."/>
            <person name="Sondergaard T.E."/>
            <person name="Sorensen J.L."/>
            <person name="Fitzpatrick D.A."/>
            <person name="Frisvad J.C."/>
            <person name="Nielsen K.L."/>
        </authorList>
    </citation>
    <scope>NUCLEOTIDE SEQUENCE</scope>
    <source>
        <strain evidence="2">IBT 30728</strain>
    </source>
</reference>
<keyword evidence="1" id="KW-0472">Membrane</keyword>
<proteinExistence type="predicted"/>
<evidence type="ECO:0000256" key="1">
    <source>
        <dbReference type="SAM" id="Phobius"/>
    </source>
</evidence>
<dbReference type="Proteomes" id="UP001148312">
    <property type="component" value="Unassembled WGS sequence"/>
</dbReference>
<dbReference type="AlphaFoldDB" id="A0A9W9XEF2"/>
<organism evidence="2 3">
    <name type="scientific">Penicillium diatomitis</name>
    <dbReference type="NCBI Taxonomy" id="2819901"/>
    <lineage>
        <taxon>Eukaryota</taxon>
        <taxon>Fungi</taxon>
        <taxon>Dikarya</taxon>
        <taxon>Ascomycota</taxon>
        <taxon>Pezizomycotina</taxon>
        <taxon>Eurotiomycetes</taxon>
        <taxon>Eurotiomycetidae</taxon>
        <taxon>Eurotiales</taxon>
        <taxon>Aspergillaceae</taxon>
        <taxon>Penicillium</taxon>
    </lineage>
</organism>
<evidence type="ECO:0000313" key="2">
    <source>
        <dbReference type="EMBL" id="KAJ5489721.1"/>
    </source>
</evidence>